<dbReference type="AlphaFoldDB" id="A0A2U3LKY1"/>
<feature type="region of interest" description="Disordered" evidence="1">
    <location>
        <begin position="119"/>
        <end position="140"/>
    </location>
</feature>
<keyword evidence="2" id="KW-0804">Transcription</keyword>
<evidence type="ECO:0000313" key="3">
    <source>
        <dbReference type="Proteomes" id="UP000238916"/>
    </source>
</evidence>
<organism evidence="2 3">
    <name type="scientific">Candidatus Desulfosporosinus infrequens</name>
    <dbReference type="NCBI Taxonomy" id="2043169"/>
    <lineage>
        <taxon>Bacteria</taxon>
        <taxon>Bacillati</taxon>
        <taxon>Bacillota</taxon>
        <taxon>Clostridia</taxon>
        <taxon>Eubacteriales</taxon>
        <taxon>Desulfitobacteriaceae</taxon>
        <taxon>Desulfosporosinus</taxon>
    </lineage>
</organism>
<proteinExistence type="predicted"/>
<protein>
    <submittedName>
        <fullName evidence="2">DNA-directed RNA polymerase specialized sigma subunit, sigma24</fullName>
    </submittedName>
</protein>
<dbReference type="Proteomes" id="UP000238916">
    <property type="component" value="Unassembled WGS sequence"/>
</dbReference>
<dbReference type="SUPFAM" id="SSF88659">
    <property type="entry name" value="Sigma3 and sigma4 domains of RNA polymerase sigma factors"/>
    <property type="match status" value="1"/>
</dbReference>
<keyword evidence="2" id="KW-0240">DNA-directed RNA polymerase</keyword>
<feature type="compositionally biased region" description="Basic and acidic residues" evidence="1">
    <location>
        <begin position="130"/>
        <end position="140"/>
    </location>
</feature>
<gene>
    <name evidence="2" type="ORF">SBF1_5770002</name>
</gene>
<dbReference type="Gene3D" id="1.10.10.10">
    <property type="entry name" value="Winged helix-like DNA-binding domain superfamily/Winged helix DNA-binding domain"/>
    <property type="match status" value="1"/>
</dbReference>
<dbReference type="InterPro" id="IPR036388">
    <property type="entry name" value="WH-like_DNA-bd_sf"/>
</dbReference>
<dbReference type="EMBL" id="OMOF01000531">
    <property type="protein sequence ID" value="SPF52486.1"/>
    <property type="molecule type" value="Genomic_DNA"/>
</dbReference>
<dbReference type="GO" id="GO:0000428">
    <property type="term" value="C:DNA-directed RNA polymerase complex"/>
    <property type="evidence" value="ECO:0007669"/>
    <property type="project" value="UniProtKB-KW"/>
</dbReference>
<reference evidence="3" key="1">
    <citation type="submission" date="2018-02" db="EMBL/GenBank/DDBJ databases">
        <authorList>
            <person name="Hausmann B."/>
        </authorList>
    </citation>
    <scope>NUCLEOTIDE SEQUENCE [LARGE SCALE GENOMIC DNA]</scope>
    <source>
        <strain evidence="3">Peat soil MAG SbF1</strain>
    </source>
</reference>
<evidence type="ECO:0000256" key="1">
    <source>
        <dbReference type="SAM" id="MobiDB-lite"/>
    </source>
</evidence>
<dbReference type="InterPro" id="IPR013324">
    <property type="entry name" value="RNA_pol_sigma_r3/r4-like"/>
</dbReference>
<sequence length="140" mass="16056">MHYKSKNDDNNLLIDPDFMEIAAKTEFMDPFENSTEWKESATVRELLDGLTYMEHEAVTMVWLNGLGPTEAAFHIGCSVRNVSTYLIRARTKMIAKLNNSSQMVLFGFDIPPTVRRHRSKVSSTSKLKQKTKEHSELTLF</sequence>
<dbReference type="OrthoDB" id="9846968at2"/>
<accession>A0A2U3LKY1</accession>
<evidence type="ECO:0000313" key="2">
    <source>
        <dbReference type="EMBL" id="SPF52486.1"/>
    </source>
</evidence>
<name>A0A2U3LKY1_9FIRM</name>